<dbReference type="SUPFAM" id="SSF57850">
    <property type="entry name" value="RING/U-box"/>
    <property type="match status" value="1"/>
</dbReference>
<dbReference type="PROSITE" id="PS00518">
    <property type="entry name" value="ZF_RING_1"/>
    <property type="match status" value="1"/>
</dbReference>
<dbReference type="OrthoDB" id="6366364at2759"/>
<evidence type="ECO:0000256" key="1">
    <source>
        <dbReference type="ARBA" id="ARBA00022723"/>
    </source>
</evidence>
<dbReference type="Pfam" id="PF13445">
    <property type="entry name" value="zf-RING_UBOX"/>
    <property type="match status" value="1"/>
</dbReference>
<dbReference type="InParanoid" id="A0A6P8Z6E6"/>
<protein>
    <submittedName>
        <fullName evidence="7">Uncharacterized protein LOC117647728</fullName>
    </submittedName>
</protein>
<dbReference type="AlphaFoldDB" id="A0A6P8Z6E6"/>
<dbReference type="KEGG" id="tpal:117647728"/>
<dbReference type="PANTHER" id="PTHR25464:SF2">
    <property type="entry name" value="RING-TYPE DOMAIN-CONTAINING PROTEIN"/>
    <property type="match status" value="1"/>
</dbReference>
<sequence>MKISLIPWYGPEFHMSAAMECPVCMEELDAAGRRPKSLPCGHTVCSHCLEGLRERTCPHCRKDFAAPGSAMPDNFTVLGLVGKRNTVAKRLWCRDCGKAAAEACADLGHTLRSLRKARSERAAPRLQQLERAATAASKAVQTLEDAKDAVEGRELRAAADEGGDLEAGQPLGLQHLQDAASLLEGMECGLRHQGGTEWRGDLGAGRSLLDALVLHLHRDGRIRKHQPAVAAPPPARDCIHGLDLLPLSRFPPGARQAEKAATLASVRQQGVRWMSIDCLVDPAWVLNVLRSTAPTLEKLSLTNPREEHLLAVHAMPRLRRMKLWCNDGALDAQPPAVPALSLGGGLKWLRVAGLPRATLASLLRAHSASLDLLWLMVGTWGGGPWPKGCDDLDALLGQCGLRVSRVVLGRWSASHFDSACLAQVSAVRRVLPAATVQCYECDQVAWEEF</sequence>
<keyword evidence="1" id="KW-0479">Metal-binding</keyword>
<dbReference type="Gene3D" id="3.30.40.10">
    <property type="entry name" value="Zinc/RING finger domain, C3HC4 (zinc finger)"/>
    <property type="match status" value="1"/>
</dbReference>
<feature type="domain" description="RING-type" evidence="5">
    <location>
        <begin position="21"/>
        <end position="61"/>
    </location>
</feature>
<organism evidence="7">
    <name type="scientific">Thrips palmi</name>
    <name type="common">Melon thrips</name>
    <dbReference type="NCBI Taxonomy" id="161013"/>
    <lineage>
        <taxon>Eukaryota</taxon>
        <taxon>Metazoa</taxon>
        <taxon>Ecdysozoa</taxon>
        <taxon>Arthropoda</taxon>
        <taxon>Hexapoda</taxon>
        <taxon>Insecta</taxon>
        <taxon>Pterygota</taxon>
        <taxon>Neoptera</taxon>
        <taxon>Paraneoptera</taxon>
        <taxon>Thysanoptera</taxon>
        <taxon>Terebrantia</taxon>
        <taxon>Thripoidea</taxon>
        <taxon>Thripidae</taxon>
        <taxon>Thrips</taxon>
    </lineage>
</organism>
<dbReference type="RefSeq" id="XP_034245516.1">
    <property type="nucleotide sequence ID" value="XM_034389625.1"/>
</dbReference>
<keyword evidence="2 4" id="KW-0863">Zinc-finger</keyword>
<dbReference type="InterPro" id="IPR027370">
    <property type="entry name" value="Znf-RING_euk"/>
</dbReference>
<evidence type="ECO:0000313" key="7">
    <source>
        <dbReference type="RefSeq" id="XP_034245516.1"/>
    </source>
</evidence>
<gene>
    <name evidence="7" type="primary">LOC117647728</name>
</gene>
<evidence type="ECO:0000256" key="2">
    <source>
        <dbReference type="ARBA" id="ARBA00022771"/>
    </source>
</evidence>
<dbReference type="PROSITE" id="PS50089">
    <property type="entry name" value="ZF_RING_2"/>
    <property type="match status" value="1"/>
</dbReference>
<dbReference type="GeneID" id="117647728"/>
<reference evidence="7" key="1">
    <citation type="submission" date="2025-08" db="UniProtKB">
        <authorList>
            <consortium name="RefSeq"/>
        </authorList>
    </citation>
    <scope>IDENTIFICATION</scope>
    <source>
        <tissue evidence="7">Total insect</tissue>
    </source>
</reference>
<dbReference type="InterPro" id="IPR001841">
    <property type="entry name" value="Znf_RING"/>
</dbReference>
<keyword evidence="6" id="KW-1185">Reference proteome</keyword>
<dbReference type="PANTHER" id="PTHR25464">
    <property type="entry name" value="TRIPARTITE MOTIF-CONTAINING PROTEIN 2-LIKE PROTEIN"/>
    <property type="match status" value="1"/>
</dbReference>
<evidence type="ECO:0000313" key="6">
    <source>
        <dbReference type="Proteomes" id="UP000515158"/>
    </source>
</evidence>
<dbReference type="GO" id="GO:0008270">
    <property type="term" value="F:zinc ion binding"/>
    <property type="evidence" value="ECO:0007669"/>
    <property type="project" value="UniProtKB-KW"/>
</dbReference>
<keyword evidence="3" id="KW-0862">Zinc</keyword>
<evidence type="ECO:0000256" key="3">
    <source>
        <dbReference type="ARBA" id="ARBA00022833"/>
    </source>
</evidence>
<accession>A0A6P8Z6E6</accession>
<evidence type="ECO:0000256" key="4">
    <source>
        <dbReference type="PROSITE-ProRule" id="PRU00175"/>
    </source>
</evidence>
<dbReference type="InterPro" id="IPR017907">
    <property type="entry name" value="Znf_RING_CS"/>
</dbReference>
<evidence type="ECO:0000259" key="5">
    <source>
        <dbReference type="PROSITE" id="PS50089"/>
    </source>
</evidence>
<dbReference type="InterPro" id="IPR013083">
    <property type="entry name" value="Znf_RING/FYVE/PHD"/>
</dbReference>
<proteinExistence type="predicted"/>
<dbReference type="SMART" id="SM00184">
    <property type="entry name" value="RING"/>
    <property type="match status" value="1"/>
</dbReference>
<dbReference type="Proteomes" id="UP000515158">
    <property type="component" value="Unplaced"/>
</dbReference>
<name>A0A6P8Z6E6_THRPL</name>